<evidence type="ECO:0000313" key="1">
    <source>
        <dbReference type="EMBL" id="NOV01335.1"/>
    </source>
</evidence>
<accession>A0ABX1ZRU4</accession>
<dbReference type="SUPFAM" id="SSF54001">
    <property type="entry name" value="Cysteine proteinases"/>
    <property type="match status" value="1"/>
</dbReference>
<sequence>MAYFVASNTTFEANAFRRAGYGALSDYLEIDVKRLRFTAEVRERILKRIERTKGSPYGWGEVIALLFRERFGIPIYFDDSKSYECAELLVKAVHEETGIWITDQTTGDVSPQDLWESAYLEGIGIAQY</sequence>
<dbReference type="InterPro" id="IPR038765">
    <property type="entry name" value="Papain-like_cys_pep_sf"/>
</dbReference>
<gene>
    <name evidence="1" type="ORF">GC097_15060</name>
</gene>
<dbReference type="Gene3D" id="3.90.1720.10">
    <property type="entry name" value="endopeptidase domain like (from Nostoc punctiforme)"/>
    <property type="match status" value="1"/>
</dbReference>
<dbReference type="EMBL" id="WHNZ01000030">
    <property type="protein sequence ID" value="NOV01335.1"/>
    <property type="molecule type" value="Genomic_DNA"/>
</dbReference>
<protein>
    <submittedName>
        <fullName evidence="1">Uncharacterized protein</fullName>
    </submittedName>
</protein>
<dbReference type="Proteomes" id="UP000618579">
    <property type="component" value="Unassembled WGS sequence"/>
</dbReference>
<keyword evidence="2" id="KW-1185">Reference proteome</keyword>
<organism evidence="1 2">
    <name type="scientific">Paenibacillus planticolens</name>
    <dbReference type="NCBI Taxonomy" id="2654976"/>
    <lineage>
        <taxon>Bacteria</taxon>
        <taxon>Bacillati</taxon>
        <taxon>Bacillota</taxon>
        <taxon>Bacilli</taxon>
        <taxon>Bacillales</taxon>
        <taxon>Paenibacillaceae</taxon>
        <taxon>Paenibacillus</taxon>
    </lineage>
</organism>
<proteinExistence type="predicted"/>
<dbReference type="RefSeq" id="WP_171684157.1">
    <property type="nucleotide sequence ID" value="NZ_WHNZ01000030.1"/>
</dbReference>
<reference evidence="1 2" key="1">
    <citation type="submission" date="2019-10" db="EMBL/GenBank/DDBJ databases">
        <title>Description of Paenibacillus pedi sp. nov.</title>
        <authorList>
            <person name="Carlier A."/>
            <person name="Qi S."/>
        </authorList>
    </citation>
    <scope>NUCLEOTIDE SEQUENCE [LARGE SCALE GENOMIC DNA]</scope>
    <source>
        <strain evidence="1 2">LMG 31457</strain>
    </source>
</reference>
<evidence type="ECO:0000313" key="2">
    <source>
        <dbReference type="Proteomes" id="UP000618579"/>
    </source>
</evidence>
<name>A0ABX1ZRU4_9BACL</name>
<comment type="caution">
    <text evidence="1">The sequence shown here is derived from an EMBL/GenBank/DDBJ whole genome shotgun (WGS) entry which is preliminary data.</text>
</comment>